<sequence>MDHLQRLEAHSVYILREAYREFNNLVMLWSIGKDSTVLLWLARKAFFGHVPFPLLHIDTHYKFPEMITYRDQMARKWKLNMVYGENTAALAKKATYPDGNLDRLSCCKNLKTEALKHTLSGEWPRWRFDHAQDKYVADPNQEAYTGVIVGVRADEEGSRSKERVFSPRDQENDWDVGDQPPELWRQYKTDFAPGTHLRIHPLLDWTELDIWEYIQRESIPIIDLYFDQGQGKRCRSLGCQPCTGMVESTAKTVPEIIEELKTGKFANIAERSGRAQDKEGRGGLEELRRSGYM</sequence>
<evidence type="ECO:0000256" key="8">
    <source>
        <dbReference type="ARBA" id="ARBA00030256"/>
    </source>
</evidence>
<evidence type="ECO:0000313" key="12">
    <source>
        <dbReference type="EMBL" id="OGG94729.1"/>
    </source>
</evidence>
<reference evidence="12 13" key="1">
    <citation type="journal article" date="2016" name="Nat. Commun.">
        <title>Thousands of microbial genomes shed light on interconnected biogeochemical processes in an aquifer system.</title>
        <authorList>
            <person name="Anantharaman K."/>
            <person name="Brown C.T."/>
            <person name="Hug L.A."/>
            <person name="Sharon I."/>
            <person name="Castelle C.J."/>
            <person name="Probst A.J."/>
            <person name="Thomas B.C."/>
            <person name="Singh A."/>
            <person name="Wilkins M.J."/>
            <person name="Karaoz U."/>
            <person name="Brodie E.L."/>
            <person name="Williams K.H."/>
            <person name="Hubbard S.S."/>
            <person name="Banfield J.F."/>
        </authorList>
    </citation>
    <scope>NUCLEOTIDE SEQUENCE [LARGE SCALE GENOMIC DNA]</scope>
</reference>
<evidence type="ECO:0000256" key="2">
    <source>
        <dbReference type="ARBA" id="ARBA00012391"/>
    </source>
</evidence>
<evidence type="ECO:0000256" key="7">
    <source>
        <dbReference type="ARBA" id="ARBA00022840"/>
    </source>
</evidence>
<gene>
    <name evidence="12" type="ORF">A2527_05895</name>
</gene>
<feature type="compositionally biased region" description="Basic and acidic residues" evidence="10">
    <location>
        <begin position="159"/>
        <end position="171"/>
    </location>
</feature>
<dbReference type="InterPro" id="IPR002500">
    <property type="entry name" value="PAPS_reduct_dom"/>
</dbReference>
<evidence type="ECO:0000256" key="1">
    <source>
        <dbReference type="ARBA" id="ARBA00008885"/>
    </source>
</evidence>
<name>A0A1F6G9F0_9PROT</name>
<dbReference type="Pfam" id="PF01507">
    <property type="entry name" value="PAPS_reduct"/>
    <property type="match status" value="1"/>
</dbReference>
<dbReference type="AlphaFoldDB" id="A0A1F6G9F0"/>
<evidence type="ECO:0000259" key="11">
    <source>
        <dbReference type="Pfam" id="PF01507"/>
    </source>
</evidence>
<keyword evidence="4 12" id="KW-0808">Transferase</keyword>
<evidence type="ECO:0000256" key="3">
    <source>
        <dbReference type="ARBA" id="ARBA00022004"/>
    </source>
</evidence>
<comment type="similarity">
    <text evidence="1">Belongs to the PAPS reductase family. CysD subfamily.</text>
</comment>
<evidence type="ECO:0000313" key="13">
    <source>
        <dbReference type="Proteomes" id="UP000178449"/>
    </source>
</evidence>
<dbReference type="Gene3D" id="3.40.50.620">
    <property type="entry name" value="HUPs"/>
    <property type="match status" value="1"/>
</dbReference>
<accession>A0A1F6G9F0</accession>
<dbReference type="GO" id="GO:0004781">
    <property type="term" value="F:sulfate adenylyltransferase (ATP) activity"/>
    <property type="evidence" value="ECO:0007669"/>
    <property type="project" value="UniProtKB-EC"/>
</dbReference>
<dbReference type="InterPro" id="IPR011784">
    <property type="entry name" value="SO4_adenylTrfase_ssu"/>
</dbReference>
<dbReference type="NCBIfam" id="NF003587">
    <property type="entry name" value="PRK05253.1"/>
    <property type="match status" value="1"/>
</dbReference>
<dbReference type="EC" id="2.7.7.4" evidence="2"/>
<dbReference type="GO" id="GO:0005524">
    <property type="term" value="F:ATP binding"/>
    <property type="evidence" value="ECO:0007669"/>
    <property type="project" value="UniProtKB-KW"/>
</dbReference>
<dbReference type="PANTHER" id="PTHR43196:SF1">
    <property type="entry name" value="SULFATE ADENYLYLTRANSFERASE SUBUNIT 2"/>
    <property type="match status" value="1"/>
</dbReference>
<keyword evidence="6" id="KW-0547">Nucleotide-binding</keyword>
<comment type="caution">
    <text evidence="12">The sequence shown here is derived from an EMBL/GenBank/DDBJ whole genome shotgun (WGS) entry which is preliminary data.</text>
</comment>
<dbReference type="GO" id="GO:0000103">
    <property type="term" value="P:sulfate assimilation"/>
    <property type="evidence" value="ECO:0007669"/>
    <property type="project" value="InterPro"/>
</dbReference>
<dbReference type="STRING" id="1817772.A2527_05895"/>
<dbReference type="EMBL" id="MFNE01000035">
    <property type="protein sequence ID" value="OGG94729.1"/>
    <property type="molecule type" value="Genomic_DNA"/>
</dbReference>
<keyword evidence="7" id="KW-0067">ATP-binding</keyword>
<protein>
    <recommendedName>
        <fullName evidence="3">Sulfate adenylyltransferase subunit 2</fullName>
        <ecNumber evidence="2">2.7.7.4</ecNumber>
    </recommendedName>
    <alternativeName>
        <fullName evidence="8">ATP-sulfurylase small subunit</fullName>
    </alternativeName>
    <alternativeName>
        <fullName evidence="9">Sulfate adenylate transferase</fullName>
    </alternativeName>
</protein>
<dbReference type="InterPro" id="IPR050128">
    <property type="entry name" value="Sulfate_adenylyltrnsfr_sub2"/>
</dbReference>
<feature type="domain" description="Phosphoadenosine phosphosulphate reductase" evidence="11">
    <location>
        <begin position="24"/>
        <end position="244"/>
    </location>
</feature>
<evidence type="ECO:0000256" key="5">
    <source>
        <dbReference type="ARBA" id="ARBA00022695"/>
    </source>
</evidence>
<evidence type="ECO:0000256" key="4">
    <source>
        <dbReference type="ARBA" id="ARBA00022679"/>
    </source>
</evidence>
<proteinExistence type="inferred from homology"/>
<dbReference type="SUPFAM" id="SSF52402">
    <property type="entry name" value="Adenine nucleotide alpha hydrolases-like"/>
    <property type="match status" value="1"/>
</dbReference>
<dbReference type="InterPro" id="IPR014729">
    <property type="entry name" value="Rossmann-like_a/b/a_fold"/>
</dbReference>
<feature type="region of interest" description="Disordered" evidence="10">
    <location>
        <begin position="272"/>
        <end position="293"/>
    </location>
</feature>
<evidence type="ECO:0000256" key="9">
    <source>
        <dbReference type="ARBA" id="ARBA00031812"/>
    </source>
</evidence>
<evidence type="ECO:0000256" key="6">
    <source>
        <dbReference type="ARBA" id="ARBA00022741"/>
    </source>
</evidence>
<feature type="region of interest" description="Disordered" evidence="10">
    <location>
        <begin position="159"/>
        <end position="179"/>
    </location>
</feature>
<dbReference type="Proteomes" id="UP000178449">
    <property type="component" value="Unassembled WGS sequence"/>
</dbReference>
<dbReference type="PIRSF" id="PIRSF002936">
    <property type="entry name" value="CysDAde_trans"/>
    <property type="match status" value="1"/>
</dbReference>
<dbReference type="PANTHER" id="PTHR43196">
    <property type="entry name" value="SULFATE ADENYLYLTRANSFERASE SUBUNIT 2"/>
    <property type="match status" value="1"/>
</dbReference>
<organism evidence="12 13">
    <name type="scientific">Candidatus Lambdaproteobacteria bacterium RIFOXYD2_FULL_50_16</name>
    <dbReference type="NCBI Taxonomy" id="1817772"/>
    <lineage>
        <taxon>Bacteria</taxon>
        <taxon>Pseudomonadati</taxon>
        <taxon>Pseudomonadota</taxon>
        <taxon>Candidatus Lambdaproteobacteria</taxon>
    </lineage>
</organism>
<evidence type="ECO:0000256" key="10">
    <source>
        <dbReference type="SAM" id="MobiDB-lite"/>
    </source>
</evidence>
<keyword evidence="5 12" id="KW-0548">Nucleotidyltransferase</keyword>